<proteinExistence type="predicted"/>
<dbReference type="InterPro" id="IPR001279">
    <property type="entry name" value="Metallo-B-lactamas"/>
</dbReference>
<protein>
    <submittedName>
        <fullName evidence="2">L-ascorbate metabolism protein UlaG (Beta-lactamase superfamily)</fullName>
    </submittedName>
</protein>
<evidence type="ECO:0000313" key="3">
    <source>
        <dbReference type="Proteomes" id="UP000568380"/>
    </source>
</evidence>
<dbReference type="SMART" id="SM00849">
    <property type="entry name" value="Lactamase_B"/>
    <property type="match status" value="1"/>
</dbReference>
<gene>
    <name evidence="2" type="ORF">HNR40_002399</name>
</gene>
<dbReference type="Pfam" id="PF13483">
    <property type="entry name" value="Lactamase_B_3"/>
    <property type="match status" value="1"/>
</dbReference>
<accession>A0A7W7ZZY2</accession>
<dbReference type="PANTHER" id="PTHR43546:SF3">
    <property type="entry name" value="UPF0173 METAL-DEPENDENT HYDROLASE MJ1163"/>
    <property type="match status" value="1"/>
</dbReference>
<dbReference type="Gene3D" id="3.60.15.10">
    <property type="entry name" value="Ribonuclease Z/Hydroxyacylglutathione hydrolase-like"/>
    <property type="match status" value="1"/>
</dbReference>
<evidence type="ECO:0000259" key="1">
    <source>
        <dbReference type="SMART" id="SM00849"/>
    </source>
</evidence>
<keyword evidence="3" id="KW-1185">Reference proteome</keyword>
<dbReference type="InterPro" id="IPR036866">
    <property type="entry name" value="RibonucZ/Hydroxyglut_hydro"/>
</dbReference>
<comment type="caution">
    <text evidence="2">The sequence shown here is derived from an EMBL/GenBank/DDBJ whole genome shotgun (WGS) entry which is preliminary data.</text>
</comment>
<sequence>MELTKYGHACVRLEKDGKVLIIDPGVFTEDPVLDDADAVLITHAHFDHLDTERLKAASPGIEVWTCAEVAAELADLPMNVQTVKHGDTFTTAGFTVSTHGEWHAANHPDMPIANNVGFLVDEELFYPGDALTVPETRVGTLLVPTGAPWLKLSEMVEYLRTIRPARAYSTHDALYSEVGLTLVDNWLKMEADRQHADIRRLPLRSPVSLT</sequence>
<reference evidence="2 3" key="1">
    <citation type="submission" date="2020-08" db="EMBL/GenBank/DDBJ databases">
        <title>Genomic Encyclopedia of Type Strains, Phase IV (KMG-IV): sequencing the most valuable type-strain genomes for metagenomic binning, comparative biology and taxonomic classification.</title>
        <authorList>
            <person name="Goeker M."/>
        </authorList>
    </citation>
    <scope>NUCLEOTIDE SEQUENCE [LARGE SCALE GENOMIC DNA]</scope>
    <source>
        <strain evidence="2 3">DSM 45385</strain>
    </source>
</reference>
<dbReference type="Proteomes" id="UP000568380">
    <property type="component" value="Unassembled WGS sequence"/>
</dbReference>
<organism evidence="2 3">
    <name type="scientific">Nonomuraea endophytica</name>
    <dbReference type="NCBI Taxonomy" id="714136"/>
    <lineage>
        <taxon>Bacteria</taxon>
        <taxon>Bacillati</taxon>
        <taxon>Actinomycetota</taxon>
        <taxon>Actinomycetes</taxon>
        <taxon>Streptosporangiales</taxon>
        <taxon>Streptosporangiaceae</taxon>
        <taxon>Nonomuraea</taxon>
    </lineage>
</organism>
<feature type="domain" description="Metallo-beta-lactamase" evidence="1">
    <location>
        <begin position="7"/>
        <end position="171"/>
    </location>
</feature>
<dbReference type="PANTHER" id="PTHR43546">
    <property type="entry name" value="UPF0173 METAL-DEPENDENT HYDROLASE MJ1163-RELATED"/>
    <property type="match status" value="1"/>
</dbReference>
<name>A0A7W7ZZY2_9ACTN</name>
<dbReference type="InterPro" id="IPR050114">
    <property type="entry name" value="UPF0173_UPF0282_UlaG_hydrolase"/>
</dbReference>
<dbReference type="AlphaFoldDB" id="A0A7W7ZZY2"/>
<dbReference type="RefSeq" id="WP_184960467.1">
    <property type="nucleotide sequence ID" value="NZ_JACHIN010000002.1"/>
</dbReference>
<dbReference type="SUPFAM" id="SSF56281">
    <property type="entry name" value="Metallo-hydrolase/oxidoreductase"/>
    <property type="match status" value="1"/>
</dbReference>
<evidence type="ECO:0000313" key="2">
    <source>
        <dbReference type="EMBL" id="MBB5076935.1"/>
    </source>
</evidence>
<dbReference type="EMBL" id="JACHIN010000002">
    <property type="protein sequence ID" value="MBB5076935.1"/>
    <property type="molecule type" value="Genomic_DNA"/>
</dbReference>